<keyword evidence="2" id="KW-1185">Reference proteome</keyword>
<accession>A0A9P3G7Y2</accession>
<evidence type="ECO:0000313" key="1">
    <source>
        <dbReference type="EMBL" id="GJE89115.1"/>
    </source>
</evidence>
<dbReference type="Proteomes" id="UP000703269">
    <property type="component" value="Unassembled WGS sequence"/>
</dbReference>
<dbReference type="AlphaFoldDB" id="A0A9P3G7Y2"/>
<organism evidence="1 2">
    <name type="scientific">Phanerochaete sordida</name>
    <dbReference type="NCBI Taxonomy" id="48140"/>
    <lineage>
        <taxon>Eukaryota</taxon>
        <taxon>Fungi</taxon>
        <taxon>Dikarya</taxon>
        <taxon>Basidiomycota</taxon>
        <taxon>Agaricomycotina</taxon>
        <taxon>Agaricomycetes</taxon>
        <taxon>Polyporales</taxon>
        <taxon>Phanerochaetaceae</taxon>
        <taxon>Phanerochaete</taxon>
    </lineage>
</organism>
<name>A0A9P3G7Y2_9APHY</name>
<protein>
    <submittedName>
        <fullName evidence="1">Uncharacterized protein</fullName>
    </submittedName>
</protein>
<sequence>MHGTLTLRTHASGGPSQILAALKKPELASACTIVPAAFLERAFSGPAACDAVSQALRRHLASSSSAQPNATSIRKDVCCRNAKVHLDADGLRDVFQRRGRPRGWSARGSCVMHCCRLYNVTDALGSCHSPWPSQPSWPWIRRI</sequence>
<reference evidence="1 2" key="1">
    <citation type="submission" date="2021-08" db="EMBL/GenBank/DDBJ databases">
        <title>Draft Genome Sequence of Phanerochaete sordida strain YK-624.</title>
        <authorList>
            <person name="Mori T."/>
            <person name="Dohra H."/>
            <person name="Suzuki T."/>
            <person name="Kawagishi H."/>
            <person name="Hirai H."/>
        </authorList>
    </citation>
    <scope>NUCLEOTIDE SEQUENCE [LARGE SCALE GENOMIC DNA]</scope>
    <source>
        <strain evidence="1 2">YK-624</strain>
    </source>
</reference>
<gene>
    <name evidence="1" type="ORF">PsYK624_052090</name>
</gene>
<evidence type="ECO:0000313" key="2">
    <source>
        <dbReference type="Proteomes" id="UP000703269"/>
    </source>
</evidence>
<comment type="caution">
    <text evidence="1">The sequence shown here is derived from an EMBL/GenBank/DDBJ whole genome shotgun (WGS) entry which is preliminary data.</text>
</comment>
<dbReference type="EMBL" id="BPQB01000011">
    <property type="protein sequence ID" value="GJE89115.1"/>
    <property type="molecule type" value="Genomic_DNA"/>
</dbReference>
<proteinExistence type="predicted"/>